<keyword evidence="2" id="KW-0812">Transmembrane</keyword>
<evidence type="ECO:0000313" key="3">
    <source>
        <dbReference type="EMBL" id="KAF2971185.1"/>
    </source>
</evidence>
<dbReference type="InParanoid" id="A0A7C8IX13"/>
<gene>
    <name evidence="3" type="ORF">GQX73_g2362</name>
</gene>
<feature type="transmembrane region" description="Helical" evidence="2">
    <location>
        <begin position="431"/>
        <end position="449"/>
    </location>
</feature>
<feature type="compositionally biased region" description="Polar residues" evidence="1">
    <location>
        <begin position="62"/>
        <end position="81"/>
    </location>
</feature>
<comment type="caution">
    <text evidence="3">The sequence shown here is derived from an EMBL/GenBank/DDBJ whole genome shotgun (WGS) entry which is preliminary data.</text>
</comment>
<sequence length="482" mass="54897">MSTLVIRGRDISAPALVQFFKEKKETVTIKYMLNRWIVTFGRTVPEEEQERFKNEASKYYLNKSQQRPPETPESSGNNESPTDLRRDFPVLLCPKPLSGTGNYPWKDIPADLKTVPLTERVLETVANQFKIPRRFFEALREQRTHMPMPDLDANDPSTHSALFQSDVENYPGNIALVYTYFPGRHPDDINAVYDMLKRSGAAYTDPLLLPTVFAELQTLHLHELGEALMDQAFRVSAEADRLRSTVVRPQLPNLTNMVSGMNFAATILEENIAAAHRHIKRLINCIDPNDTKSMFRKRLEEMLCQYDDLAGRYRVNISGAIINAEAHATETSGRAAMAGLVLSFIAMAYLPISTVASIFAMPIFDFKADWLDIHGRPVPTGPSSSDTQSVIVSYYLTHYLGISFALSYLNIESWNIVIRGDSINPRRWWEYLFITQSTCLFLGVFWGLLKRSGEALKWLFWRKPEDLRDLDLPRHNTGVAEL</sequence>
<name>A0A7C8IX13_9PEZI</name>
<dbReference type="Proteomes" id="UP000481858">
    <property type="component" value="Unassembled WGS sequence"/>
</dbReference>
<organism evidence="3 4">
    <name type="scientific">Xylaria multiplex</name>
    <dbReference type="NCBI Taxonomy" id="323545"/>
    <lineage>
        <taxon>Eukaryota</taxon>
        <taxon>Fungi</taxon>
        <taxon>Dikarya</taxon>
        <taxon>Ascomycota</taxon>
        <taxon>Pezizomycotina</taxon>
        <taxon>Sordariomycetes</taxon>
        <taxon>Xylariomycetidae</taxon>
        <taxon>Xylariales</taxon>
        <taxon>Xylariaceae</taxon>
        <taxon>Xylaria</taxon>
    </lineage>
</organism>
<evidence type="ECO:0000313" key="4">
    <source>
        <dbReference type="Proteomes" id="UP000481858"/>
    </source>
</evidence>
<feature type="transmembrane region" description="Helical" evidence="2">
    <location>
        <begin position="392"/>
        <end position="411"/>
    </location>
</feature>
<keyword evidence="4" id="KW-1185">Reference proteome</keyword>
<dbReference type="OrthoDB" id="3561681at2759"/>
<proteinExistence type="predicted"/>
<keyword evidence="2" id="KW-1133">Transmembrane helix</keyword>
<evidence type="ECO:0000256" key="1">
    <source>
        <dbReference type="SAM" id="MobiDB-lite"/>
    </source>
</evidence>
<keyword evidence="2" id="KW-0472">Membrane</keyword>
<reference evidence="3 4" key="1">
    <citation type="submission" date="2019-12" db="EMBL/GenBank/DDBJ databases">
        <title>Draft genome sequence of the ascomycete Xylaria multiplex DSM 110363.</title>
        <authorList>
            <person name="Buettner E."/>
            <person name="Kellner H."/>
        </authorList>
    </citation>
    <scope>NUCLEOTIDE SEQUENCE [LARGE SCALE GENOMIC DNA]</scope>
    <source>
        <strain evidence="3 4">DSM 110363</strain>
    </source>
</reference>
<dbReference type="EMBL" id="WUBL01000015">
    <property type="protein sequence ID" value="KAF2971185.1"/>
    <property type="molecule type" value="Genomic_DNA"/>
</dbReference>
<feature type="region of interest" description="Disordered" evidence="1">
    <location>
        <begin position="58"/>
        <end position="85"/>
    </location>
</feature>
<protein>
    <submittedName>
        <fullName evidence="3">Uncharacterized protein</fullName>
    </submittedName>
</protein>
<evidence type="ECO:0000256" key="2">
    <source>
        <dbReference type="SAM" id="Phobius"/>
    </source>
</evidence>
<dbReference type="AlphaFoldDB" id="A0A7C8IX13"/>
<accession>A0A7C8IX13</accession>
<feature type="transmembrane region" description="Helical" evidence="2">
    <location>
        <begin position="340"/>
        <end position="364"/>
    </location>
</feature>